<keyword evidence="3" id="KW-1185">Reference proteome</keyword>
<comment type="caution">
    <text evidence="2">The sequence shown here is derived from an EMBL/GenBank/DDBJ whole genome shotgun (WGS) entry which is preliminary data.</text>
</comment>
<name>A0A369JBI7_HYPMA</name>
<feature type="compositionally biased region" description="Acidic residues" evidence="1">
    <location>
        <begin position="117"/>
        <end position="127"/>
    </location>
</feature>
<organism evidence="2 3">
    <name type="scientific">Hypsizygus marmoreus</name>
    <name type="common">White beech mushroom</name>
    <name type="synonym">Agaricus marmoreus</name>
    <dbReference type="NCBI Taxonomy" id="39966"/>
    <lineage>
        <taxon>Eukaryota</taxon>
        <taxon>Fungi</taxon>
        <taxon>Dikarya</taxon>
        <taxon>Basidiomycota</taxon>
        <taxon>Agaricomycotina</taxon>
        <taxon>Agaricomycetes</taxon>
        <taxon>Agaricomycetidae</taxon>
        <taxon>Agaricales</taxon>
        <taxon>Tricholomatineae</taxon>
        <taxon>Lyophyllaceae</taxon>
        <taxon>Hypsizygus</taxon>
    </lineage>
</organism>
<accession>A0A369JBI7</accession>
<gene>
    <name evidence="2" type="ORF">Hypma_013493</name>
</gene>
<evidence type="ECO:0000256" key="1">
    <source>
        <dbReference type="SAM" id="MobiDB-lite"/>
    </source>
</evidence>
<dbReference type="Proteomes" id="UP000076154">
    <property type="component" value="Unassembled WGS sequence"/>
</dbReference>
<evidence type="ECO:0000313" key="2">
    <source>
        <dbReference type="EMBL" id="RDB19238.1"/>
    </source>
</evidence>
<sequence>MSDPENCALDAHGNLKDAANIQWFNSPSDKNPIGSTSAPAESEPESEDDLPTIAAIKPGLKGKAPATHVGGKRVIKPSRKLREQSSKAVHSFFKKTFTVGRASTSKSSPDKAAADEGLNDEVPEPEAESSRKRQRPATSKGPAAKKHVKKTNQSQASDATGDTESTADDETEPEDANQSKYEQMKADAERDRQPKRKHNHRGQDERTQDIRTCFTKATREIDGKMRDGHICEICKHRGSSEADCFYTGRNSTLRMHIAWSWKTHGSIYLEKCDALGIKPNDHACPVEDDDDDEQGPQQAKLDGFVRSTPKWTKEGLLEHIVQFVVEDDQAFTLVDKKSFRGILKYQRPATKESDIPHHTKLQEEVIYKAQVIEKRLRDHFKDVVTTG</sequence>
<dbReference type="InParanoid" id="A0A369JBI7"/>
<dbReference type="AlphaFoldDB" id="A0A369JBI7"/>
<dbReference type="OrthoDB" id="3058553at2759"/>
<feature type="region of interest" description="Disordered" evidence="1">
    <location>
        <begin position="23"/>
        <end position="207"/>
    </location>
</feature>
<evidence type="ECO:0000313" key="3">
    <source>
        <dbReference type="Proteomes" id="UP000076154"/>
    </source>
</evidence>
<reference evidence="2" key="1">
    <citation type="submission" date="2018-04" db="EMBL/GenBank/DDBJ databases">
        <title>Whole genome sequencing of Hypsizygus marmoreus.</title>
        <authorList>
            <person name="Choi I.-G."/>
            <person name="Min B."/>
            <person name="Kim J.-G."/>
            <person name="Kim S."/>
            <person name="Oh Y.-L."/>
            <person name="Kong W.-S."/>
            <person name="Park H."/>
            <person name="Jeong J."/>
            <person name="Song E.-S."/>
        </authorList>
    </citation>
    <scope>NUCLEOTIDE SEQUENCE [LARGE SCALE GENOMIC DNA]</scope>
    <source>
        <strain evidence="2">51987-8</strain>
    </source>
</reference>
<feature type="compositionally biased region" description="Acidic residues" evidence="1">
    <location>
        <begin position="165"/>
        <end position="175"/>
    </location>
</feature>
<dbReference type="EMBL" id="LUEZ02000080">
    <property type="protein sequence ID" value="RDB19238.1"/>
    <property type="molecule type" value="Genomic_DNA"/>
</dbReference>
<dbReference type="SUPFAM" id="SSF140996">
    <property type="entry name" value="Hermes dimerisation domain"/>
    <property type="match status" value="1"/>
</dbReference>
<feature type="compositionally biased region" description="Polar residues" evidence="1">
    <location>
        <begin position="151"/>
        <end position="164"/>
    </location>
</feature>
<feature type="compositionally biased region" description="Basic residues" evidence="1">
    <location>
        <begin position="70"/>
        <end position="79"/>
    </location>
</feature>
<proteinExistence type="predicted"/>
<feature type="compositionally biased region" description="Basic and acidic residues" evidence="1">
    <location>
        <begin position="182"/>
        <end position="192"/>
    </location>
</feature>
<protein>
    <submittedName>
        <fullName evidence="2">Uncharacterized protein</fullName>
    </submittedName>
</protein>